<sequence>MAAGLGTARAERVAGREPVHHYRERAAQAARRGIVRKWPTTGGVGTEERRERQGYLQAGVSAAANLPKGHSTAVRVQRAAGGVGRLRGEG</sequence>
<name>A0A699X536_TANCI</name>
<evidence type="ECO:0000313" key="1">
    <source>
        <dbReference type="EMBL" id="GFD52251.1"/>
    </source>
</evidence>
<protein>
    <submittedName>
        <fullName evidence="1">Uncharacterized protein</fullName>
    </submittedName>
</protein>
<feature type="non-terminal residue" evidence="1">
    <location>
        <position position="90"/>
    </location>
</feature>
<proteinExistence type="predicted"/>
<gene>
    <name evidence="1" type="ORF">Tci_924220</name>
</gene>
<comment type="caution">
    <text evidence="1">The sequence shown here is derived from an EMBL/GenBank/DDBJ whole genome shotgun (WGS) entry which is preliminary data.</text>
</comment>
<organism evidence="1">
    <name type="scientific">Tanacetum cinerariifolium</name>
    <name type="common">Dalmatian daisy</name>
    <name type="synonym">Chrysanthemum cinerariifolium</name>
    <dbReference type="NCBI Taxonomy" id="118510"/>
    <lineage>
        <taxon>Eukaryota</taxon>
        <taxon>Viridiplantae</taxon>
        <taxon>Streptophyta</taxon>
        <taxon>Embryophyta</taxon>
        <taxon>Tracheophyta</taxon>
        <taxon>Spermatophyta</taxon>
        <taxon>Magnoliopsida</taxon>
        <taxon>eudicotyledons</taxon>
        <taxon>Gunneridae</taxon>
        <taxon>Pentapetalae</taxon>
        <taxon>asterids</taxon>
        <taxon>campanulids</taxon>
        <taxon>Asterales</taxon>
        <taxon>Asteraceae</taxon>
        <taxon>Asteroideae</taxon>
        <taxon>Anthemideae</taxon>
        <taxon>Anthemidinae</taxon>
        <taxon>Tanacetum</taxon>
    </lineage>
</organism>
<dbReference type="EMBL" id="BKCJ011779958">
    <property type="protein sequence ID" value="GFD52251.1"/>
    <property type="molecule type" value="Genomic_DNA"/>
</dbReference>
<accession>A0A699X536</accession>
<reference evidence="1" key="1">
    <citation type="journal article" date="2019" name="Sci. Rep.">
        <title>Draft genome of Tanacetum cinerariifolium, the natural source of mosquito coil.</title>
        <authorList>
            <person name="Yamashiro T."/>
            <person name="Shiraishi A."/>
            <person name="Satake H."/>
            <person name="Nakayama K."/>
        </authorList>
    </citation>
    <scope>NUCLEOTIDE SEQUENCE</scope>
</reference>
<dbReference type="AlphaFoldDB" id="A0A699X536"/>